<evidence type="ECO:0000256" key="4">
    <source>
        <dbReference type="ARBA" id="ARBA00023186"/>
    </source>
</evidence>
<proteinExistence type="predicted"/>
<dbReference type="Gene3D" id="1.20.58.380">
    <property type="entry name" value="Flagellar protein flit"/>
    <property type="match status" value="1"/>
</dbReference>
<comment type="subcellular location">
    <subcellularLocation>
        <location evidence="1">Cytoplasm</location>
        <location evidence="1">Cytosol</location>
    </subcellularLocation>
</comment>
<evidence type="ECO:0000313" key="7">
    <source>
        <dbReference type="Proteomes" id="UP001228139"/>
    </source>
</evidence>
<organism evidence="6 7">
    <name type="scientific">Erwinia pyri</name>
    <dbReference type="NCBI Taxonomy" id="3062598"/>
    <lineage>
        <taxon>Bacteria</taxon>
        <taxon>Pseudomonadati</taxon>
        <taxon>Pseudomonadota</taxon>
        <taxon>Gammaproteobacteria</taxon>
        <taxon>Enterobacterales</taxon>
        <taxon>Erwiniaceae</taxon>
        <taxon>Erwinia</taxon>
    </lineage>
</organism>
<dbReference type="NCBIfam" id="NF007836">
    <property type="entry name" value="PRK10548.1"/>
    <property type="match status" value="1"/>
</dbReference>
<evidence type="ECO:0000256" key="2">
    <source>
        <dbReference type="ARBA" id="ARBA00022490"/>
    </source>
</evidence>
<evidence type="ECO:0000256" key="1">
    <source>
        <dbReference type="ARBA" id="ARBA00004514"/>
    </source>
</evidence>
<accession>A0AA50DFW7</accession>
<dbReference type="KEGG" id="epi:Q3V30_12645"/>
<keyword evidence="2" id="KW-0963">Cytoplasm</keyword>
<evidence type="ECO:0000256" key="5">
    <source>
        <dbReference type="ARBA" id="ARBA00093797"/>
    </source>
</evidence>
<keyword evidence="3" id="KW-1005">Bacterial flagellum biogenesis</keyword>
<dbReference type="InterPro" id="IPR008622">
    <property type="entry name" value="FliT"/>
</dbReference>
<dbReference type="EMBL" id="CP132353">
    <property type="protein sequence ID" value="WLS77337.1"/>
    <property type="molecule type" value="Genomic_DNA"/>
</dbReference>
<keyword evidence="4" id="KW-0143">Chaperone</keyword>
<name>A0AA50DFW7_9GAMM</name>
<dbReference type="AlphaFoldDB" id="A0AA50DFW7"/>
<protein>
    <recommendedName>
        <fullName evidence="5">Flagellar protein FliT</fullName>
    </recommendedName>
</protein>
<keyword evidence="6" id="KW-0966">Cell projection</keyword>
<keyword evidence="6" id="KW-0969">Cilium</keyword>
<evidence type="ECO:0000313" key="6">
    <source>
        <dbReference type="EMBL" id="WLS77337.1"/>
    </source>
</evidence>
<dbReference type="Proteomes" id="UP001228139">
    <property type="component" value="Chromosome"/>
</dbReference>
<dbReference type="Pfam" id="PF05400">
    <property type="entry name" value="FliT"/>
    <property type="match status" value="1"/>
</dbReference>
<dbReference type="GO" id="GO:0044781">
    <property type="term" value="P:bacterial-type flagellum organization"/>
    <property type="evidence" value="ECO:0007669"/>
    <property type="project" value="UniProtKB-KW"/>
</dbReference>
<sequence>MNIAPQLLTIYQQLLVLSQSMLRLASEGKWDELIEMEVDYVSAVEILAESTRHSPVPKQTQDQLQPVLRHILNNEAEVKSLLQSRMSELSSLIGQATRQKSVNKAYSGMQGVVLFPQGSPGV</sequence>
<keyword evidence="7" id="KW-1185">Reference proteome</keyword>
<reference evidence="6 7" key="1">
    <citation type="submission" date="2023-07" db="EMBL/GenBank/DDBJ databases">
        <title>Pathogenic bacteria of pear tree diseases.</title>
        <authorList>
            <person name="Zhang Z."/>
            <person name="He L."/>
            <person name="Huang R."/>
        </authorList>
    </citation>
    <scope>NUCLEOTIDE SEQUENCE [LARGE SCALE GENOMIC DNA]</scope>
    <source>
        <strain evidence="6 7">DE2</strain>
    </source>
</reference>
<evidence type="ECO:0000256" key="3">
    <source>
        <dbReference type="ARBA" id="ARBA00022795"/>
    </source>
</evidence>
<gene>
    <name evidence="6" type="primary">fliT</name>
    <name evidence="6" type="ORF">Q3V30_12645</name>
</gene>
<keyword evidence="6" id="KW-0282">Flagellum</keyword>
<dbReference type="RefSeq" id="WP_306206151.1">
    <property type="nucleotide sequence ID" value="NZ_CP132353.1"/>
</dbReference>